<name>A0AA36LKH6_YERMO</name>
<proteinExistence type="predicted"/>
<dbReference type="EMBL" id="CQBM01000002">
    <property type="protein sequence ID" value="CNH78061.1"/>
    <property type="molecule type" value="Genomic_DNA"/>
</dbReference>
<evidence type="ECO:0000313" key="1">
    <source>
        <dbReference type="EMBL" id="CNH78061.1"/>
    </source>
</evidence>
<sequence length="48" mass="5651">MKEKKENYIPVRLNDRQVTVLDMLIKNGICRTRSDAIQYLINKEQTLG</sequence>
<evidence type="ECO:0000313" key="2">
    <source>
        <dbReference type="Proteomes" id="UP000040841"/>
    </source>
</evidence>
<protein>
    <submittedName>
        <fullName evidence="1">Uncharacterized protein</fullName>
    </submittedName>
</protein>
<organism evidence="1 2">
    <name type="scientific">Yersinia mollaretii</name>
    <dbReference type="NCBI Taxonomy" id="33060"/>
    <lineage>
        <taxon>Bacteria</taxon>
        <taxon>Pseudomonadati</taxon>
        <taxon>Pseudomonadota</taxon>
        <taxon>Gammaproteobacteria</taxon>
        <taxon>Enterobacterales</taxon>
        <taxon>Yersiniaceae</taxon>
        <taxon>Yersinia</taxon>
    </lineage>
</organism>
<comment type="caution">
    <text evidence="1">The sequence shown here is derived from an EMBL/GenBank/DDBJ whole genome shotgun (WGS) entry which is preliminary data.</text>
</comment>
<dbReference type="AlphaFoldDB" id="A0AA36LKH6"/>
<dbReference type="Proteomes" id="UP000040841">
    <property type="component" value="Unassembled WGS sequence"/>
</dbReference>
<accession>A0AA36LKH6</accession>
<gene>
    <name evidence="1" type="ORF">ERS008502_01319</name>
</gene>
<reference evidence="1 2" key="1">
    <citation type="submission" date="2015-03" db="EMBL/GenBank/DDBJ databases">
        <authorList>
            <consortium name="Pathogen Informatics"/>
            <person name="Murphy D."/>
        </authorList>
    </citation>
    <scope>NUCLEOTIDE SEQUENCE [LARGE SCALE GENOMIC DNA]</scope>
    <source>
        <strain evidence="1 2">FE82747</strain>
    </source>
</reference>